<dbReference type="InterPro" id="IPR013132">
    <property type="entry name" value="PseI/NeuA/B-like_N"/>
</dbReference>
<dbReference type="SFLD" id="SFLDS00003">
    <property type="entry name" value="Haloacid_Dehalogenase"/>
    <property type="match status" value="1"/>
</dbReference>
<keyword evidence="9" id="KW-1185">Reference proteome</keyword>
<accession>A0A5P9Q8D6</accession>
<comment type="similarity">
    <text evidence="4">Belongs to the CMP-NeuNAc synthase family.</text>
</comment>
<dbReference type="Gene3D" id="3.20.20.70">
    <property type="entry name" value="Aldolase class I"/>
    <property type="match status" value="1"/>
</dbReference>
<organism evidence="8 9">
    <name type="scientific">Luteimicrobium xylanilyticum</name>
    <dbReference type="NCBI Taxonomy" id="1133546"/>
    <lineage>
        <taxon>Bacteria</taxon>
        <taxon>Bacillati</taxon>
        <taxon>Actinomycetota</taxon>
        <taxon>Actinomycetes</taxon>
        <taxon>Micrococcales</taxon>
        <taxon>Luteimicrobium</taxon>
    </lineage>
</organism>
<dbReference type="InterPro" id="IPR003329">
    <property type="entry name" value="Cytidylyl_trans"/>
</dbReference>
<comment type="pathway">
    <text evidence="2">Amino-sugar metabolism; N-acetylneuraminate metabolism.</text>
</comment>
<evidence type="ECO:0000313" key="8">
    <source>
        <dbReference type="EMBL" id="QFU97687.1"/>
    </source>
</evidence>
<dbReference type="AlphaFoldDB" id="A0A5P9Q8D6"/>
<feature type="region of interest" description="Disordered" evidence="6">
    <location>
        <begin position="416"/>
        <end position="458"/>
    </location>
</feature>
<dbReference type="Gene3D" id="3.40.50.1000">
    <property type="entry name" value="HAD superfamily/HAD-like"/>
    <property type="match status" value="1"/>
</dbReference>
<name>A0A5P9Q8D6_9MICO</name>
<dbReference type="Pfam" id="PF08282">
    <property type="entry name" value="Hydrolase_3"/>
    <property type="match status" value="1"/>
</dbReference>
<dbReference type="PANTHER" id="PTHR42966:SF3">
    <property type="entry name" value="BLR5971 PROTEIN"/>
    <property type="match status" value="1"/>
</dbReference>
<comment type="similarity">
    <text evidence="3">Belongs to the KdsC family.</text>
</comment>
<dbReference type="InterPro" id="IPR023214">
    <property type="entry name" value="HAD_sf"/>
</dbReference>
<dbReference type="UniPathway" id="UPA00628"/>
<dbReference type="GO" id="GO:0016788">
    <property type="term" value="F:hydrolase activity, acting on ester bonds"/>
    <property type="evidence" value="ECO:0007669"/>
    <property type="project" value="InterPro"/>
</dbReference>
<dbReference type="InterPro" id="IPR029044">
    <property type="entry name" value="Nucleotide-diphossugar_trans"/>
</dbReference>
<evidence type="ECO:0000256" key="5">
    <source>
        <dbReference type="ARBA" id="ARBA00012491"/>
    </source>
</evidence>
<dbReference type="Pfam" id="PF03102">
    <property type="entry name" value="NeuB"/>
    <property type="match status" value="1"/>
</dbReference>
<keyword evidence="8" id="KW-0808">Transferase</keyword>
<dbReference type="InterPro" id="IPR051690">
    <property type="entry name" value="PseI-like"/>
</dbReference>
<gene>
    <name evidence="8" type="primary">cmaS</name>
    <name evidence="8" type="ORF">KDY119_01186</name>
</gene>
<dbReference type="KEGG" id="lxl:KDY119_01186"/>
<keyword evidence="8" id="KW-0548">Nucleotidyltransferase</keyword>
<dbReference type="SUPFAM" id="SSF51569">
    <property type="entry name" value="Aldolase"/>
    <property type="match status" value="1"/>
</dbReference>
<dbReference type="Gene3D" id="3.90.550.10">
    <property type="entry name" value="Spore Coat Polysaccharide Biosynthesis Protein SpsA, Chain A"/>
    <property type="match status" value="1"/>
</dbReference>
<dbReference type="EMBL" id="CP045529">
    <property type="protein sequence ID" value="QFU97687.1"/>
    <property type="molecule type" value="Genomic_DNA"/>
</dbReference>
<dbReference type="GO" id="GO:0047444">
    <property type="term" value="F:N-acylneuraminate-9-phosphate synthase activity"/>
    <property type="evidence" value="ECO:0007669"/>
    <property type="project" value="TreeGrafter"/>
</dbReference>
<proteinExistence type="inferred from homology"/>
<dbReference type="Pfam" id="PF02348">
    <property type="entry name" value="CTP_transf_3"/>
    <property type="match status" value="1"/>
</dbReference>
<dbReference type="CDD" id="cd02513">
    <property type="entry name" value="CMP-NeuAc_Synthase"/>
    <property type="match status" value="1"/>
</dbReference>
<dbReference type="InterPro" id="IPR036412">
    <property type="entry name" value="HAD-like_sf"/>
</dbReference>
<evidence type="ECO:0000313" key="9">
    <source>
        <dbReference type="Proteomes" id="UP000326702"/>
    </source>
</evidence>
<dbReference type="SFLD" id="SFLDG01138">
    <property type="entry name" value="C1.6.2:_Deoxy-d-mannose-octulo"/>
    <property type="match status" value="1"/>
</dbReference>
<reference evidence="8 9" key="1">
    <citation type="submission" date="2019-10" db="EMBL/GenBank/DDBJ databases">
        <title>Genome sequence of Luteimicrobium xylanilyticum HY-24.</title>
        <authorList>
            <person name="Kim D.Y."/>
            <person name="Park H.-Y."/>
        </authorList>
    </citation>
    <scope>NUCLEOTIDE SEQUENCE [LARGE SCALE GENOMIC DNA]</scope>
    <source>
        <strain evidence="8 9">HY-24</strain>
    </source>
</reference>
<evidence type="ECO:0000256" key="1">
    <source>
        <dbReference type="ARBA" id="ARBA00001862"/>
    </source>
</evidence>
<dbReference type="OrthoDB" id="9814210at2"/>
<comment type="catalytic activity">
    <reaction evidence="1">
        <text>an N-acylneuraminate + CTP = a CMP-N-acyl-beta-neuraminate + diphosphate</text>
        <dbReference type="Rhea" id="RHEA:11344"/>
        <dbReference type="ChEBI" id="CHEBI:33019"/>
        <dbReference type="ChEBI" id="CHEBI:37563"/>
        <dbReference type="ChEBI" id="CHEBI:60073"/>
        <dbReference type="ChEBI" id="CHEBI:68671"/>
        <dbReference type="EC" id="2.7.7.43"/>
    </reaction>
</comment>
<evidence type="ECO:0000256" key="3">
    <source>
        <dbReference type="ARBA" id="ARBA00005893"/>
    </source>
</evidence>
<dbReference type="InterPro" id="IPR010023">
    <property type="entry name" value="KdsC_fam"/>
</dbReference>
<evidence type="ECO:0000256" key="4">
    <source>
        <dbReference type="ARBA" id="ARBA00010726"/>
    </source>
</evidence>
<dbReference type="GO" id="GO:0008781">
    <property type="term" value="F:N-acylneuraminate cytidylyltransferase activity"/>
    <property type="evidence" value="ECO:0007669"/>
    <property type="project" value="UniProtKB-EC"/>
</dbReference>
<protein>
    <recommendedName>
        <fullName evidence="5">N-acylneuraminate cytidylyltransferase</fullName>
        <ecNumber evidence="5">2.7.7.43</ecNumber>
    </recommendedName>
</protein>
<dbReference type="InterPro" id="IPR013785">
    <property type="entry name" value="Aldolase_TIM"/>
</dbReference>
<evidence type="ECO:0000259" key="7">
    <source>
        <dbReference type="Pfam" id="PF03102"/>
    </source>
</evidence>
<evidence type="ECO:0000256" key="2">
    <source>
        <dbReference type="ARBA" id="ARBA00005141"/>
    </source>
</evidence>
<dbReference type="PANTHER" id="PTHR42966">
    <property type="entry name" value="N-ACETYLNEURAMINATE SYNTHASE"/>
    <property type="match status" value="1"/>
</dbReference>
<sequence length="759" mass="81588">MVATPRLPSVTAVSETAASGTADPVVPRVVAVVPARGGSVGVPRKNLEQVGGVPLVERAVRAALAAPAVDLVVVSTDDEEIAAVAAAAGARVVQRPTAISGSTASSEAAVLHALDVIGWPDPVVTVLVQCTSPFIDPDDVDVAVRRVLARVEGGEGPDVVLSVAATHEFWWRTDDDAVRAVGHSVLHRPRRQDRDPHYRETGAFYAMRTSGLRATGRRFFGEIGLHLVDPRTAIEIDDTHELWLARRLAGVLPTPSWDEPVDVDAIVTDFDGVHTDDRAWITADGTEHVAVHRGDGLGVAALRTAGVPVLVLSTERDGVVAARARKLGVDVLHGVDDKEAALREWLSVNRLDPARVAYLGNDVNDLPALRLVGWPLAVADARDEVRSVARRVLARPGGHGAVRELAELVLAARGEPGLGEKDAPAPARTTRRPASHLEPTHTASHLVSTRTTRSTTGRNTMNARVTESTAPAVEIGDLVVGDGRPVYVIGEIGINHNGDPDIARQLIDVAADAGVQAVKFQKRTPELAVPPEQRDVMRQTPWGEMTYLEYKHRVELDRGSYEKIAQHAADRGLQWFASPWDVPSVEFLEDLGVVTHKVASASVTDKELLRALAETGKPIILSTGMSTLEQVDEAVEILGTDRLVILHATSTYPLPPEETNLRVIAALKERYGVPVGYSGHERGLQISVAAVALGAVAVERHITLDRTMWGSDHASSLEPQGLQHLVRDIRILEQAMGDGVKRVMPGEVAPMQRLRRVTD</sequence>
<dbReference type="SUPFAM" id="SSF56784">
    <property type="entry name" value="HAD-like"/>
    <property type="match status" value="1"/>
</dbReference>
<dbReference type="SUPFAM" id="SSF53448">
    <property type="entry name" value="Nucleotide-diphospho-sugar transferases"/>
    <property type="match status" value="1"/>
</dbReference>
<dbReference type="GO" id="GO:0006054">
    <property type="term" value="P:N-acetylneuraminate metabolic process"/>
    <property type="evidence" value="ECO:0007669"/>
    <property type="project" value="UniProtKB-UniPathway"/>
</dbReference>
<dbReference type="GO" id="GO:0016051">
    <property type="term" value="P:carbohydrate biosynthetic process"/>
    <property type="evidence" value="ECO:0007669"/>
    <property type="project" value="InterPro"/>
</dbReference>
<dbReference type="EC" id="2.7.7.43" evidence="5"/>
<feature type="domain" description="PseI/NeuA/B-like" evidence="7">
    <location>
        <begin position="506"/>
        <end position="741"/>
    </location>
</feature>
<dbReference type="Proteomes" id="UP000326702">
    <property type="component" value="Chromosome"/>
</dbReference>
<dbReference type="SFLD" id="SFLDG01136">
    <property type="entry name" value="C1.6:_Phosphoserine_Phosphatas"/>
    <property type="match status" value="1"/>
</dbReference>
<evidence type="ECO:0000256" key="6">
    <source>
        <dbReference type="SAM" id="MobiDB-lite"/>
    </source>
</evidence>